<name>A0A6V8QYU3_TRIAP</name>
<dbReference type="AlphaFoldDB" id="A0A6V8QYU3"/>
<sequence length="215" mass="23377">MGADDSEKTPVQTPLSIEASLQRDTKESLAGESLVDTEDDFCSNPALTIEAAADHMQGLVQQILSEITAAGIKVPENGIDEIESTAISNWMDQGFMKTETQSDELKEELAELLRLLEIVEKPSKRIKYTPSDIKELKAQAVSRQDKIKASGLYEIQKGLSVTSEKLEAAKEWVAITPKAPTATAAPKSLKSNPKGLSSSRWADKPVENEGKFAGF</sequence>
<evidence type="ECO:0000313" key="2">
    <source>
        <dbReference type="EMBL" id="GFP56996.1"/>
    </source>
</evidence>
<feature type="compositionally biased region" description="Polar residues" evidence="1">
    <location>
        <begin position="189"/>
        <end position="200"/>
    </location>
</feature>
<feature type="region of interest" description="Disordered" evidence="1">
    <location>
        <begin position="1"/>
        <end position="24"/>
    </location>
</feature>
<gene>
    <name evidence="2" type="ORF">TASIC1_0007048800</name>
</gene>
<evidence type="ECO:0000256" key="1">
    <source>
        <dbReference type="SAM" id="MobiDB-lite"/>
    </source>
</evidence>
<evidence type="ECO:0000313" key="3">
    <source>
        <dbReference type="Proteomes" id="UP000517252"/>
    </source>
</evidence>
<reference evidence="2 3" key="1">
    <citation type="submission" date="2020-07" db="EMBL/GenBank/DDBJ databases">
        <title>Trichoderma asperellum IC-1 whole genome shotgun sequence.</title>
        <authorList>
            <person name="Kanamasa S."/>
            <person name="Takahashi H."/>
        </authorList>
    </citation>
    <scope>NUCLEOTIDE SEQUENCE [LARGE SCALE GENOMIC DNA]</scope>
    <source>
        <strain evidence="2 3">IC-1</strain>
    </source>
</reference>
<feature type="region of interest" description="Disordered" evidence="1">
    <location>
        <begin position="181"/>
        <end position="215"/>
    </location>
</feature>
<dbReference type="OrthoDB" id="5143322at2759"/>
<protein>
    <submittedName>
        <fullName evidence="2">Uncharacterized protein</fullName>
    </submittedName>
</protein>
<dbReference type="EMBL" id="BLZH01000007">
    <property type="protein sequence ID" value="GFP56996.1"/>
    <property type="molecule type" value="Genomic_DNA"/>
</dbReference>
<proteinExistence type="predicted"/>
<feature type="compositionally biased region" description="Basic and acidic residues" evidence="1">
    <location>
        <begin position="201"/>
        <end position="215"/>
    </location>
</feature>
<comment type="caution">
    <text evidence="2">The sequence shown here is derived from an EMBL/GenBank/DDBJ whole genome shotgun (WGS) entry which is preliminary data.</text>
</comment>
<accession>A0A6V8QYU3</accession>
<organism evidence="2 3">
    <name type="scientific">Trichoderma asperellum</name>
    <name type="common">Filamentous fungus</name>
    <dbReference type="NCBI Taxonomy" id="101201"/>
    <lineage>
        <taxon>Eukaryota</taxon>
        <taxon>Fungi</taxon>
        <taxon>Dikarya</taxon>
        <taxon>Ascomycota</taxon>
        <taxon>Pezizomycotina</taxon>
        <taxon>Sordariomycetes</taxon>
        <taxon>Hypocreomycetidae</taxon>
        <taxon>Hypocreales</taxon>
        <taxon>Hypocreaceae</taxon>
        <taxon>Trichoderma</taxon>
    </lineage>
</organism>
<dbReference type="Proteomes" id="UP000517252">
    <property type="component" value="Unassembled WGS sequence"/>
</dbReference>